<dbReference type="InParanoid" id="A0A136J2I0"/>
<name>A0A136J2I0_9PEZI</name>
<evidence type="ECO:0000313" key="6">
    <source>
        <dbReference type="EMBL" id="KXJ91196.1"/>
    </source>
</evidence>
<feature type="compositionally biased region" description="Low complexity" evidence="4">
    <location>
        <begin position="105"/>
        <end position="115"/>
    </location>
</feature>
<dbReference type="Proteomes" id="UP000070501">
    <property type="component" value="Unassembled WGS sequence"/>
</dbReference>
<sequence length="318" mass="34742">MNSTRTARTVLQGSLLRCERAQLLNVRAPLQAIKGAAPFCHSSTTHTPSARPRQPSQQHVARSRGGGACRTIHSTSALSKKSREKNQVEDTKGGRGGGGNKNKGKQAAASTSSGAGEEDDTKGGPTANPADPLNFGDVKARHEKQSEHFVEKLKKFRAGGRFNPDVISSLPVVTDKATGESYPLRELGQVVPKGGRTISIILHEAGYVKPVMSAIQASADFNQQPQRDPDNELELVLKIEAEKPDDVAKRIKAICHDWRGRVKLIRQKRDKQHTAWRKDGLVTEDDKKLADKELEKVIKGLNAEIDNMEKETLKSAQV</sequence>
<dbReference type="InterPro" id="IPR036191">
    <property type="entry name" value="RRF_sf"/>
</dbReference>
<evidence type="ECO:0000259" key="5">
    <source>
        <dbReference type="Pfam" id="PF01765"/>
    </source>
</evidence>
<dbReference type="AlphaFoldDB" id="A0A136J2I0"/>
<dbReference type="Gene3D" id="3.30.1360.40">
    <property type="match status" value="1"/>
</dbReference>
<feature type="domain" description="Ribosome recycling factor" evidence="5">
    <location>
        <begin position="151"/>
        <end position="312"/>
    </location>
</feature>
<feature type="region of interest" description="Disordered" evidence="4">
    <location>
        <begin position="41"/>
        <end position="136"/>
    </location>
</feature>
<dbReference type="STRING" id="196109.A0A136J2I0"/>
<dbReference type="InterPro" id="IPR023584">
    <property type="entry name" value="Ribosome_recyc_fac_dom"/>
</dbReference>
<accession>A0A136J2I0</accession>
<gene>
    <name evidence="6" type="ORF">Micbo1qcDRAFT_195356</name>
</gene>
<dbReference type="GO" id="GO:0043023">
    <property type="term" value="F:ribosomal large subunit binding"/>
    <property type="evidence" value="ECO:0007669"/>
    <property type="project" value="TreeGrafter"/>
</dbReference>
<reference evidence="7" key="1">
    <citation type="submission" date="2016-02" db="EMBL/GenBank/DDBJ databases">
        <title>Draft genome sequence of Microdochium bolleyi, a fungal endophyte of beachgrass.</title>
        <authorList>
            <consortium name="DOE Joint Genome Institute"/>
            <person name="David A.S."/>
            <person name="May G."/>
            <person name="Haridas S."/>
            <person name="Lim J."/>
            <person name="Wang M."/>
            <person name="Labutti K."/>
            <person name="Lipzen A."/>
            <person name="Barry K."/>
            <person name="Grigoriev I.V."/>
        </authorList>
    </citation>
    <scope>NUCLEOTIDE SEQUENCE [LARGE SCALE GENOMIC DNA]</scope>
    <source>
        <strain evidence="7">J235TASD1</strain>
    </source>
</reference>
<dbReference type="EMBL" id="KQ964250">
    <property type="protein sequence ID" value="KXJ91196.1"/>
    <property type="molecule type" value="Genomic_DNA"/>
</dbReference>
<dbReference type="InterPro" id="IPR002661">
    <property type="entry name" value="Ribosome_recyc_fac"/>
</dbReference>
<feature type="compositionally biased region" description="Basic and acidic residues" evidence="4">
    <location>
        <begin position="84"/>
        <end position="93"/>
    </location>
</feature>
<protein>
    <submittedName>
        <fullName evidence="6">Ribosome recycling factor domain-containing protein</fullName>
    </submittedName>
</protein>
<evidence type="ECO:0000256" key="2">
    <source>
        <dbReference type="ARBA" id="ARBA00022917"/>
    </source>
</evidence>
<evidence type="ECO:0000313" key="7">
    <source>
        <dbReference type="Proteomes" id="UP000070501"/>
    </source>
</evidence>
<organism evidence="6 7">
    <name type="scientific">Microdochium bolleyi</name>
    <dbReference type="NCBI Taxonomy" id="196109"/>
    <lineage>
        <taxon>Eukaryota</taxon>
        <taxon>Fungi</taxon>
        <taxon>Dikarya</taxon>
        <taxon>Ascomycota</taxon>
        <taxon>Pezizomycotina</taxon>
        <taxon>Sordariomycetes</taxon>
        <taxon>Xylariomycetidae</taxon>
        <taxon>Xylariales</taxon>
        <taxon>Microdochiaceae</taxon>
        <taxon>Microdochium</taxon>
    </lineage>
</organism>
<comment type="similarity">
    <text evidence="1">Belongs to the RRF family.</text>
</comment>
<dbReference type="PANTHER" id="PTHR20982:SF3">
    <property type="entry name" value="MITOCHONDRIAL RIBOSOME RECYCLING FACTOR PSEUDO 1"/>
    <property type="match status" value="1"/>
</dbReference>
<dbReference type="OrthoDB" id="407355at2759"/>
<feature type="compositionally biased region" description="Polar residues" evidence="4">
    <location>
        <begin position="41"/>
        <end position="60"/>
    </location>
</feature>
<evidence type="ECO:0000256" key="4">
    <source>
        <dbReference type="SAM" id="MobiDB-lite"/>
    </source>
</evidence>
<evidence type="ECO:0000256" key="3">
    <source>
        <dbReference type="ARBA" id="ARBA00024909"/>
    </source>
</evidence>
<keyword evidence="2" id="KW-0648">Protein biosynthesis</keyword>
<evidence type="ECO:0000256" key="1">
    <source>
        <dbReference type="ARBA" id="ARBA00005912"/>
    </source>
</evidence>
<dbReference type="Pfam" id="PF01765">
    <property type="entry name" value="RRF"/>
    <property type="match status" value="1"/>
</dbReference>
<keyword evidence="7" id="KW-1185">Reference proteome</keyword>
<dbReference type="GO" id="GO:0006412">
    <property type="term" value="P:translation"/>
    <property type="evidence" value="ECO:0007669"/>
    <property type="project" value="UniProtKB-KW"/>
</dbReference>
<dbReference type="FunCoup" id="A0A136J2I0">
    <property type="interactions" value="78"/>
</dbReference>
<dbReference type="PANTHER" id="PTHR20982">
    <property type="entry name" value="RIBOSOME RECYCLING FACTOR"/>
    <property type="match status" value="1"/>
</dbReference>
<dbReference type="Gene3D" id="1.10.132.20">
    <property type="entry name" value="Ribosome-recycling factor"/>
    <property type="match status" value="1"/>
</dbReference>
<dbReference type="GO" id="GO:0005739">
    <property type="term" value="C:mitochondrion"/>
    <property type="evidence" value="ECO:0007669"/>
    <property type="project" value="TreeGrafter"/>
</dbReference>
<proteinExistence type="inferred from homology"/>
<dbReference type="SUPFAM" id="SSF55194">
    <property type="entry name" value="Ribosome recycling factor, RRF"/>
    <property type="match status" value="1"/>
</dbReference>
<comment type="function">
    <text evidence="3">Necessary for protein synthesis in mitochondria. Functions as a ribosome recycling factor in mitochondria.</text>
</comment>